<evidence type="ECO:0000256" key="4">
    <source>
        <dbReference type="ARBA" id="ARBA00022840"/>
    </source>
</evidence>
<dbReference type="GeneID" id="19171219"/>
<dbReference type="Pfam" id="PF17862">
    <property type="entry name" value="AAA_lid_3"/>
    <property type="match status" value="1"/>
</dbReference>
<dbReference type="GO" id="GO:0006626">
    <property type="term" value="P:protein targeting to mitochondrion"/>
    <property type="evidence" value="ECO:0007669"/>
    <property type="project" value="EnsemblFungi"/>
</dbReference>
<feature type="region of interest" description="Disordered" evidence="7">
    <location>
        <begin position="57"/>
        <end position="84"/>
    </location>
</feature>
<dbReference type="PROSITE" id="PS00674">
    <property type="entry name" value="AAA"/>
    <property type="match status" value="1"/>
</dbReference>
<dbReference type="OrthoDB" id="10254455at2759"/>
<keyword evidence="3" id="KW-0472">Membrane</keyword>
<dbReference type="PANTHER" id="PTHR45644:SF3">
    <property type="entry name" value="FI08533P-RELATED"/>
    <property type="match status" value="1"/>
</dbReference>
<evidence type="ECO:0000256" key="1">
    <source>
        <dbReference type="ARBA" id="ARBA00004572"/>
    </source>
</evidence>
<dbReference type="GO" id="GO:0034214">
    <property type="term" value="P:protein hexamerization"/>
    <property type="evidence" value="ECO:0007669"/>
    <property type="project" value="EnsemblFungi"/>
</dbReference>
<accession>W9XV23</accession>
<evidence type="ECO:0000256" key="2">
    <source>
        <dbReference type="ARBA" id="ARBA00022741"/>
    </source>
</evidence>
<evidence type="ECO:0000313" key="9">
    <source>
        <dbReference type="EMBL" id="EXJ80831.1"/>
    </source>
</evidence>
<feature type="region of interest" description="Disordered" evidence="7">
    <location>
        <begin position="370"/>
        <end position="407"/>
    </location>
</feature>
<dbReference type="InterPro" id="IPR003593">
    <property type="entry name" value="AAA+_ATPase"/>
</dbReference>
<dbReference type="Proteomes" id="UP000019478">
    <property type="component" value="Unassembled WGS sequence"/>
</dbReference>
<comment type="caution">
    <text evidence="9">The sequence shown here is derived from an EMBL/GenBank/DDBJ whole genome shotgun (WGS) entry which is preliminary data.</text>
</comment>
<dbReference type="InterPro" id="IPR003960">
    <property type="entry name" value="ATPase_AAA_CS"/>
</dbReference>
<keyword evidence="4 6" id="KW-0067">ATP-binding</keyword>
<dbReference type="STRING" id="1182542.W9XV23"/>
<sequence length="407" mass="45476">MSPDRGGAWWQRLLEEIAFTAPLAIGGYYLVKYVLRQMNYDPEAEQKEQTRLQSSAILRRLDDPKRDQQTQPPGSRRPNRGELQLSPYEQNILQDLVFPEDIPVTFDDIGGLSDIIEELKESVIYPLTMPELYSTSSSLLSAPSGVLLYGQPGCGKTMLAKALAHESGACFINLHISTLTEKWFGDSNKLVNAVFSLARKLEPAIVFIDEIDAVLGTRRSGEHEASGMVKAEFMTHWDGLASASSTGRPQRILVLGATNRIQDIDDAILRRMPKKFPVSLPNTSQRLKILKIILKDTKIDKSQFDMEYLARVMSGMSGSDIKEACREAAMTPVREMIQRQIQSGQRIDQMKAGDVRPLRTTDFFKQGAEVTRPSRAIEDGDNRAWSTVSSSSGVNSHMEEALEQPQQ</sequence>
<dbReference type="PANTHER" id="PTHR45644">
    <property type="entry name" value="AAA ATPASE, PUTATIVE (AFU_ORTHOLOGUE AFUA_2G12920)-RELATED-RELATED"/>
    <property type="match status" value="1"/>
</dbReference>
<evidence type="ECO:0000259" key="8">
    <source>
        <dbReference type="SMART" id="SM00382"/>
    </source>
</evidence>
<evidence type="ECO:0000256" key="3">
    <source>
        <dbReference type="ARBA" id="ARBA00022787"/>
    </source>
</evidence>
<keyword evidence="10" id="KW-1185">Reference proteome</keyword>
<feature type="compositionally biased region" description="Low complexity" evidence="7">
    <location>
        <begin position="386"/>
        <end position="396"/>
    </location>
</feature>
<dbReference type="GO" id="GO:0005524">
    <property type="term" value="F:ATP binding"/>
    <property type="evidence" value="ECO:0007669"/>
    <property type="project" value="UniProtKB-KW"/>
</dbReference>
<proteinExistence type="inferred from homology"/>
<keyword evidence="2 6" id="KW-0547">Nucleotide-binding</keyword>
<dbReference type="GO" id="GO:0005741">
    <property type="term" value="C:mitochondrial outer membrane"/>
    <property type="evidence" value="ECO:0007669"/>
    <property type="project" value="UniProtKB-SubCell"/>
</dbReference>
<dbReference type="eggNOG" id="KOG0737">
    <property type="taxonomic scope" value="Eukaryota"/>
</dbReference>
<dbReference type="InterPro" id="IPR051701">
    <property type="entry name" value="Mito_OM_Translocase_MSP1"/>
</dbReference>
<evidence type="ECO:0000256" key="6">
    <source>
        <dbReference type="RuleBase" id="RU003651"/>
    </source>
</evidence>
<dbReference type="Gene3D" id="1.10.8.60">
    <property type="match status" value="1"/>
</dbReference>
<dbReference type="InterPro" id="IPR003959">
    <property type="entry name" value="ATPase_AAA_core"/>
</dbReference>
<dbReference type="InterPro" id="IPR027417">
    <property type="entry name" value="P-loop_NTPase"/>
</dbReference>
<dbReference type="InterPro" id="IPR041569">
    <property type="entry name" value="AAA_lid_3"/>
</dbReference>
<evidence type="ECO:0000256" key="7">
    <source>
        <dbReference type="SAM" id="MobiDB-lite"/>
    </source>
</evidence>
<organism evidence="9 10">
    <name type="scientific">Capronia epimyces CBS 606.96</name>
    <dbReference type="NCBI Taxonomy" id="1182542"/>
    <lineage>
        <taxon>Eukaryota</taxon>
        <taxon>Fungi</taxon>
        <taxon>Dikarya</taxon>
        <taxon>Ascomycota</taxon>
        <taxon>Pezizomycotina</taxon>
        <taxon>Eurotiomycetes</taxon>
        <taxon>Chaetothyriomycetidae</taxon>
        <taxon>Chaetothyriales</taxon>
        <taxon>Herpotrichiellaceae</taxon>
        <taxon>Capronia</taxon>
    </lineage>
</organism>
<dbReference type="Gene3D" id="3.40.50.300">
    <property type="entry name" value="P-loop containing nucleotide triphosphate hydrolases"/>
    <property type="match status" value="1"/>
</dbReference>
<feature type="domain" description="AAA+ ATPase" evidence="8">
    <location>
        <begin position="142"/>
        <end position="282"/>
    </location>
</feature>
<keyword evidence="3" id="KW-1000">Mitochondrion outer membrane</keyword>
<gene>
    <name evidence="9" type="ORF">A1O3_07115</name>
</gene>
<comment type="subcellular location">
    <subcellularLocation>
        <location evidence="1">Mitochondrion outer membrane</location>
        <topology evidence="1">Single-pass membrane protein</topology>
    </subcellularLocation>
</comment>
<keyword evidence="5" id="KW-0496">Mitochondrion</keyword>
<reference evidence="9 10" key="1">
    <citation type="submission" date="2013-03" db="EMBL/GenBank/DDBJ databases">
        <title>The Genome Sequence of Capronia epimyces CBS 606.96.</title>
        <authorList>
            <consortium name="The Broad Institute Genomics Platform"/>
            <person name="Cuomo C."/>
            <person name="de Hoog S."/>
            <person name="Gorbushina A."/>
            <person name="Walker B."/>
            <person name="Young S.K."/>
            <person name="Zeng Q."/>
            <person name="Gargeya S."/>
            <person name="Fitzgerald M."/>
            <person name="Haas B."/>
            <person name="Abouelleil A."/>
            <person name="Allen A.W."/>
            <person name="Alvarado L."/>
            <person name="Arachchi H.M."/>
            <person name="Berlin A.M."/>
            <person name="Chapman S.B."/>
            <person name="Gainer-Dewar J."/>
            <person name="Goldberg J."/>
            <person name="Griggs A."/>
            <person name="Gujja S."/>
            <person name="Hansen M."/>
            <person name="Howarth C."/>
            <person name="Imamovic A."/>
            <person name="Ireland A."/>
            <person name="Larimer J."/>
            <person name="McCowan C."/>
            <person name="Murphy C."/>
            <person name="Pearson M."/>
            <person name="Poon T.W."/>
            <person name="Priest M."/>
            <person name="Roberts A."/>
            <person name="Saif S."/>
            <person name="Shea T."/>
            <person name="Sisk P."/>
            <person name="Sykes S."/>
            <person name="Wortman J."/>
            <person name="Nusbaum C."/>
            <person name="Birren B."/>
        </authorList>
    </citation>
    <scope>NUCLEOTIDE SEQUENCE [LARGE SCALE GENOMIC DNA]</scope>
    <source>
        <strain evidence="9 10">CBS 606.96</strain>
    </source>
</reference>
<dbReference type="Pfam" id="PF00004">
    <property type="entry name" value="AAA"/>
    <property type="match status" value="1"/>
</dbReference>
<dbReference type="RefSeq" id="XP_007735419.1">
    <property type="nucleotide sequence ID" value="XM_007737229.1"/>
</dbReference>
<dbReference type="GO" id="GO:0016887">
    <property type="term" value="F:ATP hydrolysis activity"/>
    <property type="evidence" value="ECO:0007669"/>
    <property type="project" value="InterPro"/>
</dbReference>
<dbReference type="GO" id="GO:0140567">
    <property type="term" value="F:membrane protein dislocase activity"/>
    <property type="evidence" value="ECO:0007669"/>
    <property type="project" value="EnsemblFungi"/>
</dbReference>
<protein>
    <recommendedName>
        <fullName evidence="8">AAA+ ATPase domain-containing protein</fullName>
    </recommendedName>
</protein>
<dbReference type="AlphaFoldDB" id="W9XV23"/>
<dbReference type="EMBL" id="AMGY01000006">
    <property type="protein sequence ID" value="EXJ80831.1"/>
    <property type="molecule type" value="Genomic_DNA"/>
</dbReference>
<dbReference type="GO" id="GO:0005778">
    <property type="term" value="C:peroxisomal membrane"/>
    <property type="evidence" value="ECO:0007669"/>
    <property type="project" value="EnsemblFungi"/>
</dbReference>
<dbReference type="SUPFAM" id="SSF52540">
    <property type="entry name" value="P-loop containing nucleoside triphosphate hydrolases"/>
    <property type="match status" value="1"/>
</dbReference>
<dbReference type="HOGENOM" id="CLU_000688_21_14_1"/>
<feature type="compositionally biased region" description="Basic and acidic residues" evidence="7">
    <location>
        <begin position="59"/>
        <end position="68"/>
    </location>
</feature>
<evidence type="ECO:0000313" key="10">
    <source>
        <dbReference type="Proteomes" id="UP000019478"/>
    </source>
</evidence>
<evidence type="ECO:0000256" key="5">
    <source>
        <dbReference type="ARBA" id="ARBA00023128"/>
    </source>
</evidence>
<dbReference type="GO" id="GO:0045047">
    <property type="term" value="P:protein targeting to ER"/>
    <property type="evidence" value="ECO:0007669"/>
    <property type="project" value="EnsemblFungi"/>
</dbReference>
<name>W9XV23_9EURO</name>
<comment type="similarity">
    <text evidence="6">Belongs to the AAA ATPase family.</text>
</comment>
<dbReference type="GO" id="GO:0140570">
    <property type="term" value="P:extraction of mislocalized protein from mitochondrial outer membrane"/>
    <property type="evidence" value="ECO:0007669"/>
    <property type="project" value="EnsemblFungi"/>
</dbReference>
<dbReference type="SMART" id="SM00382">
    <property type="entry name" value="AAA"/>
    <property type="match status" value="1"/>
</dbReference>